<dbReference type="Proteomes" id="UP000027120">
    <property type="component" value="Unassembled WGS sequence"/>
</dbReference>
<sequence>MVLAGSAAQRRALERASLGSNMRARADSKIHGKIRSVKKRIRQDDICLCRSLPGANFEQVAHGEYERDDQSWFQIGLDLRSDWRFVVSMGRENEEEDSPHRAIDAHGFFENQLC</sequence>
<gene>
    <name evidence="1" type="ORF">CISIN_1g046548mg</name>
</gene>
<proteinExistence type="predicted"/>
<dbReference type="EMBL" id="KK784926">
    <property type="protein sequence ID" value="KDO61305.1"/>
    <property type="molecule type" value="Genomic_DNA"/>
</dbReference>
<evidence type="ECO:0000313" key="1">
    <source>
        <dbReference type="EMBL" id="KDO61305.1"/>
    </source>
</evidence>
<reference evidence="1 2" key="1">
    <citation type="submission" date="2014-04" db="EMBL/GenBank/DDBJ databases">
        <authorList>
            <consortium name="International Citrus Genome Consortium"/>
            <person name="Gmitter F."/>
            <person name="Chen C."/>
            <person name="Farmerie W."/>
            <person name="Harkins T."/>
            <person name="Desany B."/>
            <person name="Mohiuddin M."/>
            <person name="Kodira C."/>
            <person name="Borodovsky M."/>
            <person name="Lomsadze A."/>
            <person name="Burns P."/>
            <person name="Jenkins J."/>
            <person name="Prochnik S."/>
            <person name="Shu S."/>
            <person name="Chapman J."/>
            <person name="Pitluck S."/>
            <person name="Schmutz J."/>
            <person name="Rokhsar D."/>
        </authorList>
    </citation>
    <scope>NUCLEOTIDE SEQUENCE</scope>
</reference>
<name>A0A067F5B9_CITSI</name>
<evidence type="ECO:0000313" key="2">
    <source>
        <dbReference type="Proteomes" id="UP000027120"/>
    </source>
</evidence>
<organism evidence="1 2">
    <name type="scientific">Citrus sinensis</name>
    <name type="common">Sweet orange</name>
    <name type="synonym">Citrus aurantium var. sinensis</name>
    <dbReference type="NCBI Taxonomy" id="2711"/>
    <lineage>
        <taxon>Eukaryota</taxon>
        <taxon>Viridiplantae</taxon>
        <taxon>Streptophyta</taxon>
        <taxon>Embryophyta</taxon>
        <taxon>Tracheophyta</taxon>
        <taxon>Spermatophyta</taxon>
        <taxon>Magnoliopsida</taxon>
        <taxon>eudicotyledons</taxon>
        <taxon>Gunneridae</taxon>
        <taxon>Pentapetalae</taxon>
        <taxon>rosids</taxon>
        <taxon>malvids</taxon>
        <taxon>Sapindales</taxon>
        <taxon>Rutaceae</taxon>
        <taxon>Aurantioideae</taxon>
        <taxon>Citrus</taxon>
    </lineage>
</organism>
<accession>A0A067F5B9</accession>
<dbReference type="AlphaFoldDB" id="A0A067F5B9"/>
<protein>
    <submittedName>
        <fullName evidence="1">Uncharacterized protein</fullName>
    </submittedName>
</protein>
<keyword evidence="2" id="KW-1185">Reference proteome</keyword>